<dbReference type="KEGG" id="aaf:AURANDRAFT_62491"/>
<reference evidence="1 2" key="1">
    <citation type="submission" date="2024-03" db="EMBL/GenBank/DDBJ databases">
        <title>Aureococcus anophagefferens CCMP1851 and Kratosvirus quantuckense: Draft genome of a second virus-susceptible host strain in the model system.</title>
        <authorList>
            <person name="Chase E."/>
            <person name="Truchon A.R."/>
            <person name="Schepens W."/>
            <person name="Wilhelm S.W."/>
        </authorList>
    </citation>
    <scope>NUCLEOTIDE SEQUENCE [LARGE SCALE GENOMIC DNA]</scope>
    <source>
        <strain evidence="1 2">CCMP1851</strain>
    </source>
</reference>
<comment type="caution">
    <text evidence="1">The sequence shown here is derived from an EMBL/GenBank/DDBJ whole genome shotgun (WGS) entry which is preliminary data.</text>
</comment>
<evidence type="ECO:0000313" key="2">
    <source>
        <dbReference type="Proteomes" id="UP001363151"/>
    </source>
</evidence>
<name>A0ABR1GDZ2_AURAN</name>
<dbReference type="EMBL" id="JBBJCI010000033">
    <property type="protein sequence ID" value="KAK7254021.1"/>
    <property type="molecule type" value="Genomic_DNA"/>
</dbReference>
<organism evidence="1 2">
    <name type="scientific">Aureococcus anophagefferens</name>
    <name type="common">Harmful bloom alga</name>
    <dbReference type="NCBI Taxonomy" id="44056"/>
    <lineage>
        <taxon>Eukaryota</taxon>
        <taxon>Sar</taxon>
        <taxon>Stramenopiles</taxon>
        <taxon>Ochrophyta</taxon>
        <taxon>Pelagophyceae</taxon>
        <taxon>Pelagomonadales</taxon>
        <taxon>Pelagomonadaceae</taxon>
        <taxon>Aureococcus</taxon>
    </lineage>
</organism>
<gene>
    <name evidence="1" type="ORF">SO694_00003791</name>
</gene>
<accession>A0ABR1GDZ2</accession>
<protein>
    <submittedName>
        <fullName evidence="1">Uncharacterized protein</fullName>
    </submittedName>
</protein>
<proteinExistence type="predicted"/>
<keyword evidence="2" id="KW-1185">Reference proteome</keyword>
<evidence type="ECO:0000313" key="1">
    <source>
        <dbReference type="EMBL" id="KAK7254021.1"/>
    </source>
</evidence>
<dbReference type="Proteomes" id="UP001363151">
    <property type="component" value="Unassembled WGS sequence"/>
</dbReference>
<sequence>MRIAILLAALPSAAPWCQHRERDGRILECLRAKIPVFTPLDEVRACFAPCMIAAYGSLDVPVPARAAVVPSLARYRAMLELAPSWRVSPSHKPGQRLRAATRGLRNVVVRCPADNFNLCLRPENADADAVLDQVAANLTGRVAFWHMDAFKLWPQEGGDAATLRPLHGVTYYSTNPAFHRHDVVPAPLGVLDALVGGHLAKFSSRRVAPKPEEVIDWEAELRPISLDGWLGRRRLLHCDSYRMRWGGGGHSYGRQRMLEAFEASGFACDPTPVNHTAYVAGLREAQFVACPRGNGIQVYRVWEALLLGAVPIVLRTHFPTHDALYAKLPVVMIGPSTARPKFDAWTTVTPDFLRRERARVERLARESAFDLAGAFLPYWLGRLFNESLP</sequence>